<keyword evidence="2" id="KW-1185">Reference proteome</keyword>
<comment type="caution">
    <text evidence="1">The sequence shown here is derived from an EMBL/GenBank/DDBJ whole genome shotgun (WGS) entry which is preliminary data.</text>
</comment>
<accession>A0A0D2J5S2</accession>
<organism evidence="1 2">
    <name type="scientific">Dethiosulfatarculus sandiegensis</name>
    <dbReference type="NCBI Taxonomy" id="1429043"/>
    <lineage>
        <taxon>Bacteria</taxon>
        <taxon>Pseudomonadati</taxon>
        <taxon>Thermodesulfobacteriota</taxon>
        <taxon>Desulfarculia</taxon>
        <taxon>Desulfarculales</taxon>
        <taxon>Desulfarculaceae</taxon>
        <taxon>Dethiosulfatarculus</taxon>
    </lineage>
</organism>
<proteinExistence type="predicted"/>
<evidence type="ECO:0000313" key="1">
    <source>
        <dbReference type="EMBL" id="KIX11026.1"/>
    </source>
</evidence>
<name>A0A0D2J5S2_9BACT</name>
<reference evidence="1 2" key="1">
    <citation type="submission" date="2013-11" db="EMBL/GenBank/DDBJ databases">
        <title>Metagenomic analysis of a methanogenic consortium involved in long chain n-alkane degradation.</title>
        <authorList>
            <person name="Davidova I.A."/>
            <person name="Callaghan A.V."/>
            <person name="Wawrik B."/>
            <person name="Pruitt S."/>
            <person name="Marks C."/>
            <person name="Duncan K.E."/>
            <person name="Suflita J.M."/>
        </authorList>
    </citation>
    <scope>NUCLEOTIDE SEQUENCE [LARGE SCALE GENOMIC DNA]</scope>
    <source>
        <strain evidence="1 2">SPR</strain>
    </source>
</reference>
<dbReference type="Proteomes" id="UP000032233">
    <property type="component" value="Unassembled WGS sequence"/>
</dbReference>
<evidence type="ECO:0000313" key="2">
    <source>
        <dbReference type="Proteomes" id="UP000032233"/>
    </source>
</evidence>
<protein>
    <submittedName>
        <fullName evidence="1">Uncharacterized protein</fullName>
    </submittedName>
</protein>
<dbReference type="STRING" id="1429043.X474_27335"/>
<sequence length="61" mass="6888">MGCRERVKENSLQPQNQGGGIHIQLTEKKDKIKNVSKDLLLYEHPVYETGGILRELDRPGG</sequence>
<dbReference type="EMBL" id="AZAC01000078">
    <property type="protein sequence ID" value="KIX11026.1"/>
    <property type="molecule type" value="Genomic_DNA"/>
</dbReference>
<gene>
    <name evidence="1" type="ORF">X474_27335</name>
</gene>
<dbReference type="InParanoid" id="A0A0D2J5S2"/>
<dbReference type="AlphaFoldDB" id="A0A0D2J5S2"/>